<comment type="caution">
    <text evidence="2">The sequence shown here is derived from an EMBL/GenBank/DDBJ whole genome shotgun (WGS) entry which is preliminary data.</text>
</comment>
<dbReference type="InterPro" id="IPR029058">
    <property type="entry name" value="AB_hydrolase_fold"/>
</dbReference>
<organism evidence="2 3">
    <name type="scientific">Almyronema epifaneia S1</name>
    <dbReference type="NCBI Taxonomy" id="2991925"/>
    <lineage>
        <taxon>Bacteria</taxon>
        <taxon>Bacillati</taxon>
        <taxon>Cyanobacteriota</taxon>
        <taxon>Cyanophyceae</taxon>
        <taxon>Nodosilineales</taxon>
        <taxon>Nodosilineaceae</taxon>
        <taxon>Almyronema</taxon>
        <taxon>Almyronema epifaneia</taxon>
    </lineage>
</organism>
<evidence type="ECO:0000259" key="1">
    <source>
        <dbReference type="Pfam" id="PF00561"/>
    </source>
</evidence>
<gene>
    <name evidence="2" type="ORF">ACFVKH_02890</name>
</gene>
<dbReference type="InterPro" id="IPR050228">
    <property type="entry name" value="Carboxylesterase_BioH"/>
</dbReference>
<accession>A0ABW6IBF2</accession>
<keyword evidence="2" id="KW-0378">Hydrolase</keyword>
<dbReference type="Proteomes" id="UP001600165">
    <property type="component" value="Unassembled WGS sequence"/>
</dbReference>
<feature type="domain" description="AB hydrolase-1" evidence="1">
    <location>
        <begin position="29"/>
        <end position="140"/>
    </location>
</feature>
<keyword evidence="3" id="KW-1185">Reference proteome</keyword>
<dbReference type="InterPro" id="IPR000073">
    <property type="entry name" value="AB_hydrolase_1"/>
</dbReference>
<dbReference type="PRINTS" id="PR00412">
    <property type="entry name" value="EPOXHYDRLASE"/>
</dbReference>
<dbReference type="InterPro" id="IPR000639">
    <property type="entry name" value="Epox_hydrolase-like"/>
</dbReference>
<dbReference type="Gene3D" id="3.40.50.1820">
    <property type="entry name" value="alpha/beta hydrolase"/>
    <property type="match status" value="1"/>
</dbReference>
<evidence type="ECO:0000313" key="2">
    <source>
        <dbReference type="EMBL" id="MFE4105207.1"/>
    </source>
</evidence>
<dbReference type="SUPFAM" id="SSF53474">
    <property type="entry name" value="alpha/beta-Hydrolases"/>
    <property type="match status" value="1"/>
</dbReference>
<dbReference type="GO" id="GO:0016787">
    <property type="term" value="F:hydrolase activity"/>
    <property type="evidence" value="ECO:0007669"/>
    <property type="project" value="UniProtKB-KW"/>
</dbReference>
<name>A0ABW6IBF2_9CYAN</name>
<dbReference type="PANTHER" id="PTHR43194:SF2">
    <property type="entry name" value="PEROXISOMAL MEMBRANE PROTEIN LPX1"/>
    <property type="match status" value="1"/>
</dbReference>
<dbReference type="RefSeq" id="WP_377961368.1">
    <property type="nucleotide sequence ID" value="NZ_JBHZOL010000021.1"/>
</dbReference>
<dbReference type="EMBL" id="JBHZOL010000021">
    <property type="protein sequence ID" value="MFE4105207.1"/>
    <property type="molecule type" value="Genomic_DNA"/>
</dbReference>
<dbReference type="PRINTS" id="PR00111">
    <property type="entry name" value="ABHYDROLASE"/>
</dbReference>
<protein>
    <submittedName>
        <fullName evidence="2">Alpha/beta fold hydrolase</fullName>
    </submittedName>
</protein>
<sequence length="283" mass="31307">MAVTESQIQAGGLNWFYREAVPIGESDKPPVLLLHGIVAQSYSWRGVMSDLAKQGFRAIAPDWIGHGFSDKPDKRTFAYTPTAFLQGLEQLVEALALERFNLVVQGYLGGSVGLKYAQQHPDQIERLAILNMPLSPAAKLPWKIQQLGLPLVGEMATQDPLLVDRTLEGGGPYQVDDADLDVYRRPFLTSSAAGRALFVTVRNLQLKAIMAELASGFKDWQKPTLVAWGLSDPWLSASEAETFAQQFSHGEFVGLEQVGHYAQEDWSDKVSEALLPFFKQMTL</sequence>
<evidence type="ECO:0000313" key="3">
    <source>
        <dbReference type="Proteomes" id="UP001600165"/>
    </source>
</evidence>
<proteinExistence type="predicted"/>
<dbReference type="Pfam" id="PF00561">
    <property type="entry name" value="Abhydrolase_1"/>
    <property type="match status" value="1"/>
</dbReference>
<reference evidence="2 3" key="1">
    <citation type="submission" date="2024-10" db="EMBL/GenBank/DDBJ databases">
        <authorList>
            <person name="Ratan Roy A."/>
            <person name="Morales Sandoval P.H."/>
            <person name="De Los Santos Villalobos S."/>
            <person name="Chakraborty S."/>
            <person name="Mukherjee J."/>
        </authorList>
    </citation>
    <scope>NUCLEOTIDE SEQUENCE [LARGE SCALE GENOMIC DNA]</scope>
    <source>
        <strain evidence="2 3">S1</strain>
    </source>
</reference>
<dbReference type="PANTHER" id="PTHR43194">
    <property type="entry name" value="HYDROLASE ALPHA/BETA FOLD FAMILY"/>
    <property type="match status" value="1"/>
</dbReference>